<feature type="compositionally biased region" description="Basic and acidic residues" evidence="1">
    <location>
        <begin position="216"/>
        <end position="258"/>
    </location>
</feature>
<dbReference type="InterPro" id="IPR028124">
    <property type="entry name" value="SMAP_dom"/>
</dbReference>
<dbReference type="STRING" id="7375.A0A0L0BR99"/>
<evidence type="ECO:0000256" key="1">
    <source>
        <dbReference type="SAM" id="MobiDB-lite"/>
    </source>
</evidence>
<reference evidence="3 4" key="1">
    <citation type="journal article" date="2015" name="Nat. Commun.">
        <title>Lucilia cuprina genome unlocks parasitic fly biology to underpin future interventions.</title>
        <authorList>
            <person name="Anstead C.A."/>
            <person name="Korhonen P.K."/>
            <person name="Young N.D."/>
            <person name="Hall R.S."/>
            <person name="Jex A.R."/>
            <person name="Murali S.C."/>
            <person name="Hughes D.S."/>
            <person name="Lee S.F."/>
            <person name="Perry T."/>
            <person name="Stroehlein A.J."/>
            <person name="Ansell B.R."/>
            <person name="Breugelmans B."/>
            <person name="Hofmann A."/>
            <person name="Qu J."/>
            <person name="Dugan S."/>
            <person name="Lee S.L."/>
            <person name="Chao H."/>
            <person name="Dinh H."/>
            <person name="Han Y."/>
            <person name="Doddapaneni H.V."/>
            <person name="Worley K.C."/>
            <person name="Muzny D.M."/>
            <person name="Ioannidis P."/>
            <person name="Waterhouse R.M."/>
            <person name="Zdobnov E.M."/>
            <person name="James P.J."/>
            <person name="Bagnall N.H."/>
            <person name="Kotze A.C."/>
            <person name="Gibbs R.A."/>
            <person name="Richards S."/>
            <person name="Batterham P."/>
            <person name="Gasser R.B."/>
        </authorList>
    </citation>
    <scope>NUCLEOTIDE SEQUENCE [LARGE SCALE GENOMIC DNA]</scope>
    <source>
        <strain evidence="3 4">LS</strain>
        <tissue evidence="3">Full body</tissue>
    </source>
</reference>
<sequence>MEGLVNYSSEDEQDDYSYTKVAVRERGSGGSGASTGRTADASGSLKRSYDHHSKSGSWERDASPHRNKGEQRFKTGNSNFNEDKYKIDRRAEKSRDHRDKRECKESRNSRDLRDEGRDNEHGHKYDYKKHDDHKRYREPKGRDYKRDGNDYYRDDKRYSRHDDRKSSYASTNYKDRFNNSKTRYDERKQFEDHRFNDERRTANDERRGGSSAGSNFDDRRRGDFSDRRNYNNDDDRKTDRRNNDDRKTQRSYNEDRSNAYRPRRSNSPSLSQRNSSNNKYSERKDDTRRERKRHSRSRSRSRSHSADNLNESNTSPNNNNSTHRTTANEFDTEVKRPEVGELQTSEKKPLPSARNFEALLSLPLSENAPKHPNVVTVPAVSAAAAGSNVATATVQLPSYYNPNVINPNKYVEQMQKRKLIWGAKKTEDSASKWGHAQFSQDQDGKVASKFMRLMGIKSTTGSGGGSDCTTSPNESEKKSPASTSPSNSTDVKSREAMFSSMEQQYEVARQVTHTMRGVGLGFGSSRPY</sequence>
<feature type="compositionally biased region" description="Basic and acidic residues" evidence="1">
    <location>
        <begin position="280"/>
        <end position="289"/>
    </location>
</feature>
<dbReference type="OMA" id="NSACKCY"/>
<evidence type="ECO:0000259" key="2">
    <source>
        <dbReference type="Pfam" id="PF15477"/>
    </source>
</evidence>
<dbReference type="OrthoDB" id="1928974at2759"/>
<feature type="region of interest" description="Disordered" evidence="1">
    <location>
        <begin position="456"/>
        <end position="501"/>
    </location>
</feature>
<dbReference type="EMBL" id="JRES01001480">
    <property type="protein sequence ID" value="KNC22562.1"/>
    <property type="molecule type" value="Genomic_DNA"/>
</dbReference>
<keyword evidence="4" id="KW-1185">Reference proteome</keyword>
<feature type="compositionally biased region" description="Basic and acidic residues" evidence="1">
    <location>
        <begin position="81"/>
        <end position="166"/>
    </location>
</feature>
<dbReference type="Proteomes" id="UP000037069">
    <property type="component" value="Unassembled WGS sequence"/>
</dbReference>
<feature type="region of interest" description="Disordered" evidence="1">
    <location>
        <begin position="1"/>
        <end position="350"/>
    </location>
</feature>
<proteinExistence type="predicted"/>
<dbReference type="AlphaFoldDB" id="A0A0L0BR99"/>
<feature type="compositionally biased region" description="Basic and acidic residues" evidence="1">
    <location>
        <begin position="173"/>
        <end position="208"/>
    </location>
</feature>
<accession>A0A0L0BR99</accession>
<evidence type="ECO:0000313" key="4">
    <source>
        <dbReference type="Proteomes" id="UP000037069"/>
    </source>
</evidence>
<feature type="compositionally biased region" description="Basic and acidic residues" evidence="1">
    <location>
        <begin position="332"/>
        <end position="349"/>
    </location>
</feature>
<comment type="caution">
    <text evidence="3">The sequence shown here is derived from an EMBL/GenBank/DDBJ whole genome shotgun (WGS) entry which is preliminary data.</text>
</comment>
<feature type="compositionally biased region" description="Low complexity" evidence="1">
    <location>
        <begin position="34"/>
        <end position="44"/>
    </location>
</feature>
<feature type="compositionally biased region" description="Polar residues" evidence="1">
    <location>
        <begin position="480"/>
        <end position="490"/>
    </location>
</feature>
<name>A0A0L0BR99_LUCCU</name>
<feature type="compositionally biased region" description="Low complexity" evidence="1">
    <location>
        <begin position="308"/>
        <end position="325"/>
    </location>
</feature>
<feature type="domain" description="Small acidic protein-like" evidence="2">
    <location>
        <begin position="433"/>
        <end position="521"/>
    </location>
</feature>
<organism evidence="3 4">
    <name type="scientific">Lucilia cuprina</name>
    <name type="common">Green bottle fly</name>
    <name type="synonym">Australian sheep blowfly</name>
    <dbReference type="NCBI Taxonomy" id="7375"/>
    <lineage>
        <taxon>Eukaryota</taxon>
        <taxon>Metazoa</taxon>
        <taxon>Ecdysozoa</taxon>
        <taxon>Arthropoda</taxon>
        <taxon>Hexapoda</taxon>
        <taxon>Insecta</taxon>
        <taxon>Pterygota</taxon>
        <taxon>Neoptera</taxon>
        <taxon>Endopterygota</taxon>
        <taxon>Diptera</taxon>
        <taxon>Brachycera</taxon>
        <taxon>Muscomorpha</taxon>
        <taxon>Oestroidea</taxon>
        <taxon>Calliphoridae</taxon>
        <taxon>Luciliinae</taxon>
        <taxon>Lucilia</taxon>
    </lineage>
</organism>
<dbReference type="PANTHER" id="PTHR22426:SF2">
    <property type="entry name" value="ARGININE_SERINE-RICH COILED-COIL PROTEIN 2"/>
    <property type="match status" value="1"/>
</dbReference>
<gene>
    <name evidence="3" type="ORF">FF38_00175</name>
</gene>
<feature type="compositionally biased region" description="Basic residues" evidence="1">
    <location>
        <begin position="290"/>
        <end position="303"/>
    </location>
</feature>
<dbReference type="Pfam" id="PF15477">
    <property type="entry name" value="SMAP"/>
    <property type="match status" value="1"/>
</dbReference>
<feature type="compositionally biased region" description="Low complexity" evidence="1">
    <location>
        <begin position="265"/>
        <end position="278"/>
    </location>
</feature>
<dbReference type="PANTHER" id="PTHR22426">
    <property type="entry name" value="ARGININE_SERINE-RICH COILED-COIL PROTEIN 2"/>
    <property type="match status" value="1"/>
</dbReference>
<protein>
    <recommendedName>
        <fullName evidence="2">Small acidic protein-like domain-containing protein</fullName>
    </recommendedName>
</protein>
<evidence type="ECO:0000313" key="3">
    <source>
        <dbReference type="EMBL" id="KNC22562.1"/>
    </source>
</evidence>
<feature type="compositionally biased region" description="Basic and acidic residues" evidence="1">
    <location>
        <begin position="47"/>
        <end position="73"/>
    </location>
</feature>